<keyword evidence="3" id="KW-1185">Reference proteome</keyword>
<dbReference type="AlphaFoldDB" id="A0A4W5K1M8"/>
<dbReference type="Proteomes" id="UP000314982">
    <property type="component" value="Unassembled WGS sequence"/>
</dbReference>
<reference evidence="2" key="3">
    <citation type="submission" date="2025-09" db="UniProtKB">
        <authorList>
            <consortium name="Ensembl"/>
        </authorList>
    </citation>
    <scope>IDENTIFICATION</scope>
</reference>
<dbReference type="GeneTree" id="ENSGT01000000216219"/>
<proteinExistence type="predicted"/>
<accession>A0A4W5K1M8</accession>
<evidence type="ECO:0000313" key="3">
    <source>
        <dbReference type="Proteomes" id="UP000314982"/>
    </source>
</evidence>
<feature type="domain" description="STAT transcription factor protein interaction" evidence="1">
    <location>
        <begin position="2"/>
        <end position="48"/>
    </location>
</feature>
<dbReference type="STRING" id="62062.ENSHHUP00000011203"/>
<reference evidence="3" key="1">
    <citation type="submission" date="2018-06" db="EMBL/GenBank/DDBJ databases">
        <title>Genome assembly of Danube salmon.</title>
        <authorList>
            <person name="Macqueen D.J."/>
            <person name="Gundappa M.K."/>
        </authorList>
    </citation>
    <scope>NUCLEOTIDE SEQUENCE [LARGE SCALE GENOMIC DNA]</scope>
</reference>
<dbReference type="Gene3D" id="1.10.532.10">
    <property type="entry name" value="STAT transcription factor, N-terminal domain"/>
    <property type="match status" value="1"/>
</dbReference>
<evidence type="ECO:0000313" key="2">
    <source>
        <dbReference type="Ensembl" id="ENSHHUP00000011203.1"/>
    </source>
</evidence>
<dbReference type="InterPro" id="IPR013799">
    <property type="entry name" value="STAT_TF_prot_interaction"/>
</dbReference>
<organism evidence="2 3">
    <name type="scientific">Hucho hucho</name>
    <name type="common">huchen</name>
    <dbReference type="NCBI Taxonomy" id="62062"/>
    <lineage>
        <taxon>Eukaryota</taxon>
        <taxon>Metazoa</taxon>
        <taxon>Chordata</taxon>
        <taxon>Craniata</taxon>
        <taxon>Vertebrata</taxon>
        <taxon>Euteleostomi</taxon>
        <taxon>Actinopterygii</taxon>
        <taxon>Neopterygii</taxon>
        <taxon>Teleostei</taxon>
        <taxon>Protacanthopterygii</taxon>
        <taxon>Salmoniformes</taxon>
        <taxon>Salmonidae</taxon>
        <taxon>Salmoninae</taxon>
        <taxon>Hucho</taxon>
    </lineage>
</organism>
<evidence type="ECO:0000259" key="1">
    <source>
        <dbReference type="Pfam" id="PF02865"/>
    </source>
</evidence>
<dbReference type="SUPFAM" id="SSF48092">
    <property type="entry name" value="Transcription factor STAT-4 N-domain"/>
    <property type="match status" value="1"/>
</dbReference>
<dbReference type="InterPro" id="IPR036535">
    <property type="entry name" value="STAT_N_sf"/>
</dbReference>
<dbReference type="GO" id="GO:0006355">
    <property type="term" value="P:regulation of DNA-templated transcription"/>
    <property type="evidence" value="ECO:0007669"/>
    <property type="project" value="InterPro"/>
</dbReference>
<dbReference type="Pfam" id="PF02865">
    <property type="entry name" value="STAT_int"/>
    <property type="match status" value="1"/>
</dbReference>
<dbReference type="GO" id="GO:0007165">
    <property type="term" value="P:signal transduction"/>
    <property type="evidence" value="ECO:0007669"/>
    <property type="project" value="InterPro"/>
</dbReference>
<dbReference type="Ensembl" id="ENSHHUT00000011554.1">
    <property type="protein sequence ID" value="ENSHHUP00000011203.1"/>
    <property type="gene ID" value="ENSHHUG00000006849.1"/>
</dbReference>
<protein>
    <recommendedName>
        <fullName evidence="1">STAT transcription factor protein interaction domain-containing protein</fullName>
    </recommendedName>
</protein>
<sequence length="57" mass="7001">MAQWMQMKQLIAYLATQTLNHLYPHSFPLDVRCYLANWIEEQRWYETHEHARIHVGM</sequence>
<name>A0A4W5K1M8_9TELE</name>
<reference evidence="2" key="2">
    <citation type="submission" date="2025-08" db="UniProtKB">
        <authorList>
            <consortium name="Ensembl"/>
        </authorList>
    </citation>
    <scope>IDENTIFICATION</scope>
</reference>